<feature type="transmembrane region" description="Helical" evidence="8">
    <location>
        <begin position="347"/>
        <end position="368"/>
    </location>
</feature>
<comment type="subcellular location">
    <subcellularLocation>
        <location evidence="1">Cell membrane</location>
        <topology evidence="1">Multi-pass membrane protein</topology>
    </subcellularLocation>
</comment>
<evidence type="ECO:0000256" key="5">
    <source>
        <dbReference type="ARBA" id="ARBA00022989"/>
    </source>
</evidence>
<evidence type="ECO:0000256" key="7">
    <source>
        <dbReference type="ARBA" id="ARBA00024033"/>
    </source>
</evidence>
<evidence type="ECO:0000256" key="4">
    <source>
        <dbReference type="ARBA" id="ARBA00022692"/>
    </source>
</evidence>
<accession>A0A3N1GXH7</accession>
<protein>
    <submittedName>
        <fullName evidence="9">Alpha-1,2-mannosyltransferase</fullName>
    </submittedName>
</protein>
<feature type="transmembrane region" description="Helical" evidence="8">
    <location>
        <begin position="320"/>
        <end position="335"/>
    </location>
</feature>
<evidence type="ECO:0000313" key="10">
    <source>
        <dbReference type="Proteomes" id="UP000268727"/>
    </source>
</evidence>
<dbReference type="AlphaFoldDB" id="A0A3N1GXH7"/>
<dbReference type="Proteomes" id="UP000268727">
    <property type="component" value="Unassembled WGS sequence"/>
</dbReference>
<dbReference type="GO" id="GO:0016758">
    <property type="term" value="F:hexosyltransferase activity"/>
    <property type="evidence" value="ECO:0007669"/>
    <property type="project" value="InterPro"/>
</dbReference>
<feature type="transmembrane region" description="Helical" evidence="8">
    <location>
        <begin position="208"/>
        <end position="226"/>
    </location>
</feature>
<evidence type="ECO:0000256" key="8">
    <source>
        <dbReference type="SAM" id="Phobius"/>
    </source>
</evidence>
<name>A0A3N1GXH7_9PSEU</name>
<gene>
    <name evidence="9" type="ORF">EDD40_0183</name>
</gene>
<feature type="transmembrane region" description="Helical" evidence="8">
    <location>
        <begin position="180"/>
        <end position="201"/>
    </location>
</feature>
<dbReference type="RefSeq" id="WP_123741193.1">
    <property type="nucleotide sequence ID" value="NZ_RJKM01000001.1"/>
</dbReference>
<sequence>MPAAQVPATPATGSGRLPAGLVLAGLAIAAALGVAVVASLPLRDKLWLLEVDFKVYHMAGSVVLDGISPFDVATDDGFLFIYPPIAALFFVPLGLLNVHVAFGIWTFLNVIALEIAVWLGLGLLAPQARVERAKFAVLVTAVALPTATVIMNLGAGQVNIALLLLVLADLARKPGRFQGVALGIAAGLKLTPLIFVAYFILTGRIRAAVVSMVSFVGTVVVAFILLPGPSARWWGELVLATERMTPPGTGPYIQSMRGVLAQMPGVLSAPWLWFVLAGIVGVAGLAISSWYSRHGMEAIGIFSCAVTGLIISPISWPQHWVWLIPALAMWLWWARQRRSAAHTAAVAVSWLVMVVMTVLIFMLVGGALSMPTAGIVAMSSVPVLAGLAFLVVLAVARRRLVNSPTAQISQV</sequence>
<keyword evidence="6 8" id="KW-0472">Membrane</keyword>
<dbReference type="OrthoDB" id="9774600at2"/>
<organism evidence="9 10">
    <name type="scientific">Saccharothrix texasensis</name>
    <dbReference type="NCBI Taxonomy" id="103734"/>
    <lineage>
        <taxon>Bacteria</taxon>
        <taxon>Bacillati</taxon>
        <taxon>Actinomycetota</taxon>
        <taxon>Actinomycetes</taxon>
        <taxon>Pseudonocardiales</taxon>
        <taxon>Pseudonocardiaceae</taxon>
        <taxon>Saccharothrix</taxon>
    </lineage>
</organism>
<feature type="transmembrane region" description="Helical" evidence="8">
    <location>
        <begin position="20"/>
        <end position="40"/>
    </location>
</feature>
<feature type="transmembrane region" description="Helical" evidence="8">
    <location>
        <begin position="77"/>
        <end position="96"/>
    </location>
</feature>
<keyword evidence="5 8" id="KW-1133">Transmembrane helix</keyword>
<feature type="transmembrane region" description="Helical" evidence="8">
    <location>
        <begin position="135"/>
        <end position="168"/>
    </location>
</feature>
<evidence type="ECO:0000256" key="2">
    <source>
        <dbReference type="ARBA" id="ARBA00022475"/>
    </source>
</evidence>
<comment type="similarity">
    <text evidence="7">Belongs to the glycosyltransferase 87 family.</text>
</comment>
<dbReference type="InterPro" id="IPR018584">
    <property type="entry name" value="GT87"/>
</dbReference>
<feature type="transmembrane region" description="Helical" evidence="8">
    <location>
        <begin position="298"/>
        <end position="314"/>
    </location>
</feature>
<keyword evidence="3 9" id="KW-0808">Transferase</keyword>
<keyword evidence="10" id="KW-1185">Reference proteome</keyword>
<evidence type="ECO:0000256" key="6">
    <source>
        <dbReference type="ARBA" id="ARBA00023136"/>
    </source>
</evidence>
<dbReference type="Pfam" id="PF09594">
    <property type="entry name" value="GT87"/>
    <property type="match status" value="1"/>
</dbReference>
<feature type="transmembrane region" description="Helical" evidence="8">
    <location>
        <begin position="374"/>
        <end position="396"/>
    </location>
</feature>
<proteinExistence type="inferred from homology"/>
<reference evidence="9 10" key="1">
    <citation type="submission" date="2018-11" db="EMBL/GenBank/DDBJ databases">
        <title>Sequencing the genomes of 1000 actinobacteria strains.</title>
        <authorList>
            <person name="Klenk H.-P."/>
        </authorList>
    </citation>
    <scope>NUCLEOTIDE SEQUENCE [LARGE SCALE GENOMIC DNA]</scope>
    <source>
        <strain evidence="9 10">DSM 44231</strain>
    </source>
</reference>
<evidence type="ECO:0000256" key="3">
    <source>
        <dbReference type="ARBA" id="ARBA00022679"/>
    </source>
</evidence>
<dbReference type="GO" id="GO:0005886">
    <property type="term" value="C:plasma membrane"/>
    <property type="evidence" value="ECO:0007669"/>
    <property type="project" value="UniProtKB-SubCell"/>
</dbReference>
<feature type="transmembrane region" description="Helical" evidence="8">
    <location>
        <begin position="102"/>
        <end position="123"/>
    </location>
</feature>
<feature type="transmembrane region" description="Helical" evidence="8">
    <location>
        <begin position="271"/>
        <end position="291"/>
    </location>
</feature>
<keyword evidence="4 8" id="KW-0812">Transmembrane</keyword>
<keyword evidence="2" id="KW-1003">Cell membrane</keyword>
<evidence type="ECO:0000313" key="9">
    <source>
        <dbReference type="EMBL" id="ROP34970.1"/>
    </source>
</evidence>
<keyword evidence="9" id="KW-0328">Glycosyltransferase</keyword>
<comment type="caution">
    <text evidence="9">The sequence shown here is derived from an EMBL/GenBank/DDBJ whole genome shotgun (WGS) entry which is preliminary data.</text>
</comment>
<dbReference type="EMBL" id="RJKM01000001">
    <property type="protein sequence ID" value="ROP34970.1"/>
    <property type="molecule type" value="Genomic_DNA"/>
</dbReference>
<evidence type="ECO:0000256" key="1">
    <source>
        <dbReference type="ARBA" id="ARBA00004651"/>
    </source>
</evidence>